<feature type="compositionally biased region" description="Low complexity" evidence="1">
    <location>
        <begin position="20"/>
        <end position="33"/>
    </location>
</feature>
<evidence type="ECO:0000313" key="2">
    <source>
        <dbReference type="EMBL" id="JAD21408.1"/>
    </source>
</evidence>
<proteinExistence type="predicted"/>
<feature type="region of interest" description="Disordered" evidence="1">
    <location>
        <begin position="1"/>
        <end position="33"/>
    </location>
</feature>
<accession>A0A0A8Y880</accession>
<sequence length="45" mass="4755">MSSSTTASQMRNPLKNSLVPSSSSPSASPAKDAPSQYLIKTLFQL</sequence>
<evidence type="ECO:0000256" key="1">
    <source>
        <dbReference type="SAM" id="MobiDB-lite"/>
    </source>
</evidence>
<dbReference type="EMBL" id="GBRH01276487">
    <property type="protein sequence ID" value="JAD21408.1"/>
    <property type="molecule type" value="Transcribed_RNA"/>
</dbReference>
<dbReference type="AlphaFoldDB" id="A0A0A8Y880"/>
<reference evidence="2" key="2">
    <citation type="journal article" date="2015" name="Data Brief">
        <title>Shoot transcriptome of the giant reed, Arundo donax.</title>
        <authorList>
            <person name="Barrero R.A."/>
            <person name="Guerrero F.D."/>
            <person name="Moolhuijzen P."/>
            <person name="Goolsby J.A."/>
            <person name="Tidwell J."/>
            <person name="Bellgard S.E."/>
            <person name="Bellgard M.I."/>
        </authorList>
    </citation>
    <scope>NUCLEOTIDE SEQUENCE</scope>
    <source>
        <tissue evidence="2">Shoot tissue taken approximately 20 cm above the soil surface</tissue>
    </source>
</reference>
<name>A0A0A8Y880_ARUDO</name>
<protein>
    <submittedName>
        <fullName evidence="2">Uncharacterized protein</fullName>
    </submittedName>
</protein>
<feature type="compositionally biased region" description="Polar residues" evidence="1">
    <location>
        <begin position="1"/>
        <end position="19"/>
    </location>
</feature>
<organism evidence="2">
    <name type="scientific">Arundo donax</name>
    <name type="common">Giant reed</name>
    <name type="synonym">Donax arundinaceus</name>
    <dbReference type="NCBI Taxonomy" id="35708"/>
    <lineage>
        <taxon>Eukaryota</taxon>
        <taxon>Viridiplantae</taxon>
        <taxon>Streptophyta</taxon>
        <taxon>Embryophyta</taxon>
        <taxon>Tracheophyta</taxon>
        <taxon>Spermatophyta</taxon>
        <taxon>Magnoliopsida</taxon>
        <taxon>Liliopsida</taxon>
        <taxon>Poales</taxon>
        <taxon>Poaceae</taxon>
        <taxon>PACMAD clade</taxon>
        <taxon>Arundinoideae</taxon>
        <taxon>Arundineae</taxon>
        <taxon>Arundo</taxon>
    </lineage>
</organism>
<reference evidence="2" key="1">
    <citation type="submission" date="2014-09" db="EMBL/GenBank/DDBJ databases">
        <authorList>
            <person name="Magalhaes I.L.F."/>
            <person name="Oliveira U."/>
            <person name="Santos F.R."/>
            <person name="Vidigal T.H.D.A."/>
            <person name="Brescovit A.D."/>
            <person name="Santos A.J."/>
        </authorList>
    </citation>
    <scope>NUCLEOTIDE SEQUENCE</scope>
    <source>
        <tissue evidence="2">Shoot tissue taken approximately 20 cm above the soil surface</tissue>
    </source>
</reference>